<comment type="caution">
    <text evidence="3">The sequence shown here is derived from an EMBL/GenBank/DDBJ whole genome shotgun (WGS) entry which is preliminary data.</text>
</comment>
<gene>
    <name evidence="3" type="ORF">KB874_17850</name>
</gene>
<organism evidence="3 4">
    <name type="scientific">Thetidibacter halocola</name>
    <dbReference type="NCBI Taxonomy" id="2827239"/>
    <lineage>
        <taxon>Bacteria</taxon>
        <taxon>Pseudomonadati</taxon>
        <taxon>Pseudomonadota</taxon>
        <taxon>Alphaproteobacteria</taxon>
        <taxon>Rhodobacterales</taxon>
        <taxon>Roseobacteraceae</taxon>
        <taxon>Thetidibacter</taxon>
    </lineage>
</organism>
<dbReference type="AlphaFoldDB" id="A0A8J7WJ01"/>
<dbReference type="EMBL" id="JAGTUU010000007">
    <property type="protein sequence ID" value="MBS0125953.1"/>
    <property type="molecule type" value="Genomic_DNA"/>
</dbReference>
<feature type="domain" description="AsmA" evidence="2">
    <location>
        <begin position="287"/>
        <end position="526"/>
    </location>
</feature>
<evidence type="ECO:0000259" key="2">
    <source>
        <dbReference type="Pfam" id="PF05170"/>
    </source>
</evidence>
<dbReference type="PANTHER" id="PTHR30441:SF4">
    <property type="entry name" value="PROTEIN ASMA"/>
    <property type="match status" value="1"/>
</dbReference>
<protein>
    <submittedName>
        <fullName evidence="3">AsmA family protein</fullName>
    </submittedName>
</protein>
<reference evidence="3" key="1">
    <citation type="submission" date="2021-04" db="EMBL/GenBank/DDBJ databases">
        <authorList>
            <person name="Yoon J."/>
        </authorList>
    </citation>
    <scope>NUCLEOTIDE SEQUENCE</scope>
    <source>
        <strain evidence="3">KMU-90</strain>
    </source>
</reference>
<proteinExistence type="predicted"/>
<evidence type="ECO:0000313" key="4">
    <source>
        <dbReference type="Proteomes" id="UP000681356"/>
    </source>
</evidence>
<dbReference type="InterPro" id="IPR052894">
    <property type="entry name" value="AsmA-related"/>
</dbReference>
<dbReference type="RefSeq" id="WP_212537915.1">
    <property type="nucleotide sequence ID" value="NZ_JAGTUU010000007.1"/>
</dbReference>
<evidence type="ECO:0000313" key="3">
    <source>
        <dbReference type="EMBL" id="MBS0125953.1"/>
    </source>
</evidence>
<dbReference type="Pfam" id="PF05170">
    <property type="entry name" value="AsmA"/>
    <property type="match status" value="2"/>
</dbReference>
<dbReference type="InterPro" id="IPR007844">
    <property type="entry name" value="AsmA"/>
</dbReference>
<feature type="domain" description="AsmA" evidence="2">
    <location>
        <begin position="10"/>
        <end position="187"/>
    </location>
</feature>
<evidence type="ECO:0000256" key="1">
    <source>
        <dbReference type="SAM" id="MobiDB-lite"/>
    </source>
</evidence>
<name>A0A8J7WJ01_9RHOB</name>
<feature type="region of interest" description="Disordered" evidence="1">
    <location>
        <begin position="124"/>
        <end position="143"/>
    </location>
</feature>
<dbReference type="GO" id="GO:0090313">
    <property type="term" value="P:regulation of protein targeting to membrane"/>
    <property type="evidence" value="ECO:0007669"/>
    <property type="project" value="TreeGrafter"/>
</dbReference>
<dbReference type="GO" id="GO:0005886">
    <property type="term" value="C:plasma membrane"/>
    <property type="evidence" value="ECO:0007669"/>
    <property type="project" value="TreeGrafter"/>
</dbReference>
<dbReference type="PANTHER" id="PTHR30441">
    <property type="entry name" value="DUF748 DOMAIN-CONTAINING PROTEIN"/>
    <property type="match status" value="1"/>
</dbReference>
<sequence>MRLIWKTLGFLAVLLVLLVGGLFLLPADRLGKLAADQLSKQLGRPVSMGEARIAIWPVAGIEAANLTVANPGWAGSEPMLTARAASFGLDPLSALRGTFAFRSIAIDGPTLRLTSDAQGRANWTFETPSGAGGGQGGGARSSAAPAGITLDRLSITRATLILTGPGGTTRIENADMSVQWPDAAGPMQAEARLDKDGHPLRVSARIEAPRALLAGAAAPVALTLGMPGGDIVFDGALGAAPEAQGRVRLNLSDTARAAAALGQVGLDLPEGLGRKVSGTLDLTLTRAGQLAIRDAALQLDGNRVTAAADITLAAKPRVNARIEAEALDLSGLAGGAAEGGSRGGSGGGSAASGWSTTPIDASGLAAFDGEIGLVAGSVTLGDMSFGATRALMTVENSRAVFDLRELRGYDGLLTGQFVANNRGGLSVRANLSFSDLALRPLLTDAMGIDRFSGPADGSVNLLGSGSSIAAIMASLSGDGSLRAGPGRIEGIDLEAALGGNASGGTTIFDTGTATFRVDAGVLRNDDLALTLPRLRARGEGRIDLGAQRLDYLFTVLDPRARGGRGLAIPVRLKGAWQAVSIRVDAGELIDQNLAEERDKLEQQARDKVNEAIEDRLGVKVEEGQSVEDALKQELEKRAVDGILDLLKR</sequence>
<accession>A0A8J7WJ01</accession>
<feature type="compositionally biased region" description="Gly residues" evidence="1">
    <location>
        <begin position="130"/>
        <end position="139"/>
    </location>
</feature>
<dbReference type="Proteomes" id="UP000681356">
    <property type="component" value="Unassembled WGS sequence"/>
</dbReference>
<keyword evidence="4" id="KW-1185">Reference proteome</keyword>